<evidence type="ECO:0000313" key="3">
    <source>
        <dbReference type="Proteomes" id="UP000188268"/>
    </source>
</evidence>
<keyword evidence="3" id="KW-1185">Reference proteome</keyword>
<proteinExistence type="predicted"/>
<name>A0A1R3INT0_COCAP</name>
<gene>
    <name evidence="2" type="ORF">CCACVL1_10945</name>
</gene>
<protein>
    <submittedName>
        <fullName evidence="2">Uncharacterized protein</fullName>
    </submittedName>
</protein>
<evidence type="ECO:0000256" key="1">
    <source>
        <dbReference type="SAM" id="MobiDB-lite"/>
    </source>
</evidence>
<organism evidence="2 3">
    <name type="scientific">Corchorus capsularis</name>
    <name type="common">Jute</name>
    <dbReference type="NCBI Taxonomy" id="210143"/>
    <lineage>
        <taxon>Eukaryota</taxon>
        <taxon>Viridiplantae</taxon>
        <taxon>Streptophyta</taxon>
        <taxon>Embryophyta</taxon>
        <taxon>Tracheophyta</taxon>
        <taxon>Spermatophyta</taxon>
        <taxon>Magnoliopsida</taxon>
        <taxon>eudicotyledons</taxon>
        <taxon>Gunneridae</taxon>
        <taxon>Pentapetalae</taxon>
        <taxon>rosids</taxon>
        <taxon>malvids</taxon>
        <taxon>Malvales</taxon>
        <taxon>Malvaceae</taxon>
        <taxon>Grewioideae</taxon>
        <taxon>Apeibeae</taxon>
        <taxon>Corchorus</taxon>
    </lineage>
</organism>
<feature type="compositionally biased region" description="Basic and acidic residues" evidence="1">
    <location>
        <begin position="1"/>
        <end position="15"/>
    </location>
</feature>
<dbReference type="OrthoDB" id="10514183at2759"/>
<dbReference type="Gramene" id="OMO84213">
    <property type="protein sequence ID" value="OMO84213"/>
    <property type="gene ID" value="CCACVL1_10945"/>
</dbReference>
<reference evidence="2 3" key="1">
    <citation type="submission" date="2013-09" db="EMBL/GenBank/DDBJ databases">
        <title>Corchorus capsularis genome sequencing.</title>
        <authorList>
            <person name="Alam M."/>
            <person name="Haque M.S."/>
            <person name="Islam M.S."/>
            <person name="Emdad E.M."/>
            <person name="Islam M.M."/>
            <person name="Ahmed B."/>
            <person name="Halim A."/>
            <person name="Hossen Q.M.M."/>
            <person name="Hossain M.Z."/>
            <person name="Ahmed R."/>
            <person name="Khan M.M."/>
            <person name="Islam R."/>
            <person name="Rashid M.M."/>
            <person name="Khan S.A."/>
            <person name="Rahman M.S."/>
            <person name="Alam M."/>
        </authorList>
    </citation>
    <scope>NUCLEOTIDE SEQUENCE [LARGE SCALE GENOMIC DNA]</scope>
    <source>
        <strain evidence="3">cv. CVL-1</strain>
        <tissue evidence="2">Whole seedling</tissue>
    </source>
</reference>
<evidence type="ECO:0000313" key="2">
    <source>
        <dbReference type="EMBL" id="OMO84213.1"/>
    </source>
</evidence>
<comment type="caution">
    <text evidence="2">The sequence shown here is derived from an EMBL/GenBank/DDBJ whole genome shotgun (WGS) entry which is preliminary data.</text>
</comment>
<dbReference type="Proteomes" id="UP000188268">
    <property type="component" value="Unassembled WGS sequence"/>
</dbReference>
<dbReference type="EMBL" id="AWWV01009747">
    <property type="protein sequence ID" value="OMO84213.1"/>
    <property type="molecule type" value="Genomic_DNA"/>
</dbReference>
<feature type="region of interest" description="Disordered" evidence="1">
    <location>
        <begin position="1"/>
        <end position="22"/>
    </location>
</feature>
<accession>A0A1R3INT0</accession>
<sequence>MVWKKPRVDRDEIGSGHDQTTCDDDIDAYLANPSPPRRVELPNVVDEIIQTQVEGSLGQVSDFTDINPNEETIGEIVDWDQLQVIEAVDHKFRSDEFGSLVCQAFIDKPIIPTGFDDMESYGFQSLCASTIFPIS</sequence>
<dbReference type="AlphaFoldDB" id="A0A1R3INT0"/>